<dbReference type="InterPro" id="IPR020103">
    <property type="entry name" value="PsdUridine_synth_cat_dom_sf"/>
</dbReference>
<dbReference type="InterPro" id="IPR001406">
    <property type="entry name" value="PsdUridine_synth_TruA"/>
</dbReference>
<comment type="similarity">
    <text evidence="1 4 7">Belongs to the tRNA pseudouridine synthase TruA family.</text>
</comment>
<organism evidence="9 10">
    <name type="scientific">Fulvivirga imtechensis AK7</name>
    <dbReference type="NCBI Taxonomy" id="1237149"/>
    <lineage>
        <taxon>Bacteria</taxon>
        <taxon>Pseudomonadati</taxon>
        <taxon>Bacteroidota</taxon>
        <taxon>Cytophagia</taxon>
        <taxon>Cytophagales</taxon>
        <taxon>Fulvivirgaceae</taxon>
        <taxon>Fulvivirga</taxon>
    </lineage>
</organism>
<evidence type="ECO:0000256" key="5">
    <source>
        <dbReference type="PIRSR" id="PIRSR001430-1"/>
    </source>
</evidence>
<feature type="domain" description="Pseudouridine synthase I TruA alpha/beta" evidence="8">
    <location>
        <begin position="147"/>
        <end position="256"/>
    </location>
</feature>
<evidence type="ECO:0000256" key="6">
    <source>
        <dbReference type="PIRSR" id="PIRSR001430-2"/>
    </source>
</evidence>
<comment type="caution">
    <text evidence="4">Lacks conserved residue(s) required for the propagation of feature annotation.</text>
</comment>
<dbReference type="SUPFAM" id="SSF55120">
    <property type="entry name" value="Pseudouridine synthase"/>
    <property type="match status" value="1"/>
</dbReference>
<feature type="binding site" evidence="4 6">
    <location>
        <position position="113"/>
    </location>
    <ligand>
        <name>substrate</name>
    </ligand>
</feature>
<keyword evidence="10" id="KW-1185">Reference proteome</keyword>
<sequence>MKKYYYLVEIQFLGFRYHGWQKQPNVKTVQGMVEKTLCFIFDHNNFRTLGSSRTDAMVSAHHYAFELFTRQPVDADSLLHDLNTNLPNDIRALAVKEVGEEFNIIQSPKVKEYLYLFSFGEKNHPFCAPFMVYMAGNLDIDMMKAGAKQFEGVHNFKKYCCKPSADTVLVREVLTCEIVENDIHTSNFFPDKSYLLRVRGQGFLRHQVRLMMGALFSLGRGELTLADIELSLKGDDDEPLSFIAPSSGLILHQIDFG</sequence>
<dbReference type="Gene3D" id="3.30.70.660">
    <property type="entry name" value="Pseudouridine synthase I, catalytic domain, C-terminal subdomain"/>
    <property type="match status" value="1"/>
</dbReference>
<dbReference type="EC" id="5.4.99.12" evidence="4"/>
<reference evidence="9 10" key="1">
    <citation type="submission" date="2012-12" db="EMBL/GenBank/DDBJ databases">
        <title>Genome assembly of Fulvivirga imtechensis AK7.</title>
        <authorList>
            <person name="Nupur N."/>
            <person name="Khatri I."/>
            <person name="Kumar R."/>
            <person name="Subramanian S."/>
            <person name="Pinnaka A."/>
        </authorList>
    </citation>
    <scope>NUCLEOTIDE SEQUENCE [LARGE SCALE GENOMIC DNA]</scope>
    <source>
        <strain evidence="9 10">AK7</strain>
    </source>
</reference>
<dbReference type="RefSeq" id="WP_009583457.1">
    <property type="nucleotide sequence ID" value="NZ_AMZN01000123.1"/>
</dbReference>
<comment type="caution">
    <text evidence="9">The sequence shown here is derived from an EMBL/GenBank/DDBJ whole genome shotgun (WGS) entry which is preliminary data.</text>
</comment>
<dbReference type="PANTHER" id="PTHR11142:SF0">
    <property type="entry name" value="TRNA PSEUDOURIDINE SYNTHASE-LIKE 1"/>
    <property type="match status" value="1"/>
</dbReference>
<dbReference type="eggNOG" id="COG0101">
    <property type="taxonomic scope" value="Bacteria"/>
</dbReference>
<accession>L8JJ92</accession>
<dbReference type="PATRIC" id="fig|1237149.3.peg.5637"/>
<dbReference type="InterPro" id="IPR020094">
    <property type="entry name" value="TruA/RsuA/RluB/E/F_N"/>
</dbReference>
<dbReference type="GO" id="GO:0003723">
    <property type="term" value="F:RNA binding"/>
    <property type="evidence" value="ECO:0007669"/>
    <property type="project" value="InterPro"/>
</dbReference>
<comment type="subunit">
    <text evidence="4">Homodimer.</text>
</comment>
<feature type="domain" description="Pseudouridine synthase I TruA alpha/beta" evidence="8">
    <location>
        <begin position="11"/>
        <end position="102"/>
    </location>
</feature>
<evidence type="ECO:0000256" key="3">
    <source>
        <dbReference type="ARBA" id="ARBA00023235"/>
    </source>
</evidence>
<keyword evidence="3 4" id="KW-0413">Isomerase</keyword>
<name>L8JJ92_9BACT</name>
<dbReference type="PANTHER" id="PTHR11142">
    <property type="entry name" value="PSEUDOURIDYLATE SYNTHASE"/>
    <property type="match status" value="1"/>
</dbReference>
<dbReference type="GO" id="GO:0031119">
    <property type="term" value="P:tRNA pseudouridine synthesis"/>
    <property type="evidence" value="ECO:0007669"/>
    <property type="project" value="UniProtKB-UniRule"/>
</dbReference>
<dbReference type="EMBL" id="AMZN01000123">
    <property type="protein sequence ID" value="ELR68293.1"/>
    <property type="molecule type" value="Genomic_DNA"/>
</dbReference>
<keyword evidence="2 4" id="KW-0819">tRNA processing</keyword>
<evidence type="ECO:0000256" key="7">
    <source>
        <dbReference type="RuleBase" id="RU003792"/>
    </source>
</evidence>
<dbReference type="Proteomes" id="UP000011135">
    <property type="component" value="Unassembled WGS sequence"/>
</dbReference>
<dbReference type="HAMAP" id="MF_00171">
    <property type="entry name" value="TruA"/>
    <property type="match status" value="1"/>
</dbReference>
<dbReference type="Gene3D" id="3.30.70.580">
    <property type="entry name" value="Pseudouridine synthase I, catalytic domain, N-terminal subdomain"/>
    <property type="match status" value="1"/>
</dbReference>
<comment type="catalytic activity">
    <reaction evidence="4 7">
        <text>uridine(38/39/40) in tRNA = pseudouridine(38/39/40) in tRNA</text>
        <dbReference type="Rhea" id="RHEA:22376"/>
        <dbReference type="Rhea" id="RHEA-COMP:10085"/>
        <dbReference type="Rhea" id="RHEA-COMP:10087"/>
        <dbReference type="ChEBI" id="CHEBI:65314"/>
        <dbReference type="ChEBI" id="CHEBI:65315"/>
        <dbReference type="EC" id="5.4.99.12"/>
    </reaction>
</comment>
<dbReference type="InterPro" id="IPR020095">
    <property type="entry name" value="PsdUridine_synth_TruA_C"/>
</dbReference>
<evidence type="ECO:0000259" key="8">
    <source>
        <dbReference type="Pfam" id="PF01416"/>
    </source>
</evidence>
<evidence type="ECO:0000313" key="10">
    <source>
        <dbReference type="Proteomes" id="UP000011135"/>
    </source>
</evidence>
<proteinExistence type="inferred from homology"/>
<evidence type="ECO:0000313" key="9">
    <source>
        <dbReference type="EMBL" id="ELR68293.1"/>
    </source>
</evidence>
<evidence type="ECO:0000256" key="1">
    <source>
        <dbReference type="ARBA" id="ARBA00009375"/>
    </source>
</evidence>
<gene>
    <name evidence="4" type="primary">truA</name>
    <name evidence="9" type="ORF">C900_00557</name>
</gene>
<dbReference type="Pfam" id="PF01416">
    <property type="entry name" value="PseudoU_synth_1"/>
    <property type="match status" value="2"/>
</dbReference>
<evidence type="ECO:0000256" key="4">
    <source>
        <dbReference type="HAMAP-Rule" id="MF_00171"/>
    </source>
</evidence>
<dbReference type="STRING" id="1237149.C900_00557"/>
<comment type="function">
    <text evidence="4">Formation of pseudouridine at positions 38, 39 and 40 in the anticodon stem and loop of transfer RNAs.</text>
</comment>
<feature type="active site" description="Nucleophile" evidence="4 5">
    <location>
        <position position="55"/>
    </location>
</feature>
<dbReference type="AlphaFoldDB" id="L8JJ92"/>
<dbReference type="OrthoDB" id="9811823at2"/>
<dbReference type="PIRSF" id="PIRSF001430">
    <property type="entry name" value="tRNA_psdUrid_synth"/>
    <property type="match status" value="1"/>
</dbReference>
<dbReference type="GO" id="GO:0160147">
    <property type="term" value="F:tRNA pseudouridine(38-40) synthase activity"/>
    <property type="evidence" value="ECO:0007669"/>
    <property type="project" value="UniProtKB-EC"/>
</dbReference>
<evidence type="ECO:0000256" key="2">
    <source>
        <dbReference type="ARBA" id="ARBA00022694"/>
    </source>
</evidence>
<protein>
    <recommendedName>
        <fullName evidence="4">tRNA pseudouridine synthase A</fullName>
        <ecNumber evidence="4">5.4.99.12</ecNumber>
    </recommendedName>
    <alternativeName>
        <fullName evidence="4">tRNA pseudouridine(38-40) synthase</fullName>
    </alternativeName>
    <alternativeName>
        <fullName evidence="4">tRNA pseudouridylate synthase I</fullName>
    </alternativeName>
    <alternativeName>
        <fullName evidence="4">tRNA-uridine isomerase I</fullName>
    </alternativeName>
</protein>
<dbReference type="InterPro" id="IPR020097">
    <property type="entry name" value="PsdUridine_synth_TruA_a/b_dom"/>
</dbReference>